<dbReference type="InterPro" id="IPR020825">
    <property type="entry name" value="Phe-tRNA_synthase-like_B3/B4"/>
</dbReference>
<dbReference type="Gene3D" id="2.40.50.140">
    <property type="entry name" value="Nucleic acid-binding proteins"/>
    <property type="match status" value="1"/>
</dbReference>
<dbReference type="PROSITE" id="PS51483">
    <property type="entry name" value="B5"/>
    <property type="match status" value="1"/>
</dbReference>
<dbReference type="FunFam" id="3.30.70.380:FF:000001">
    <property type="entry name" value="Phenylalanine--tRNA ligase beta subunit"/>
    <property type="match status" value="1"/>
</dbReference>
<gene>
    <name evidence="15" type="primary">pheT</name>
    <name evidence="20" type="ORF">H9Y05_01900</name>
</gene>
<dbReference type="Gene3D" id="3.50.40.10">
    <property type="entry name" value="Phenylalanyl-trna Synthetase, Chain B, domain 3"/>
    <property type="match status" value="1"/>
</dbReference>
<dbReference type="InterPro" id="IPR005147">
    <property type="entry name" value="tRNA_synthase_B5-dom"/>
</dbReference>
<dbReference type="EC" id="6.1.1.20" evidence="15"/>
<evidence type="ECO:0000256" key="12">
    <source>
        <dbReference type="ARBA" id="ARBA00022917"/>
    </source>
</evidence>
<keyword evidence="8 15" id="KW-0547">Nucleotide-binding</keyword>
<keyword evidence="9 15" id="KW-0067">ATP-binding</keyword>
<dbReference type="PANTHER" id="PTHR10947">
    <property type="entry name" value="PHENYLALANYL-TRNA SYNTHETASE BETA CHAIN AND LEUCINE-RICH REPEAT-CONTAINING PROTEIN 47"/>
    <property type="match status" value="1"/>
</dbReference>
<comment type="catalytic activity">
    <reaction evidence="14 15">
        <text>tRNA(Phe) + L-phenylalanine + ATP = L-phenylalanyl-tRNA(Phe) + AMP + diphosphate + H(+)</text>
        <dbReference type="Rhea" id="RHEA:19413"/>
        <dbReference type="Rhea" id="RHEA-COMP:9668"/>
        <dbReference type="Rhea" id="RHEA-COMP:9699"/>
        <dbReference type="ChEBI" id="CHEBI:15378"/>
        <dbReference type="ChEBI" id="CHEBI:30616"/>
        <dbReference type="ChEBI" id="CHEBI:33019"/>
        <dbReference type="ChEBI" id="CHEBI:58095"/>
        <dbReference type="ChEBI" id="CHEBI:78442"/>
        <dbReference type="ChEBI" id="CHEBI:78531"/>
        <dbReference type="ChEBI" id="CHEBI:456215"/>
        <dbReference type="EC" id="6.1.1.20"/>
    </reaction>
</comment>
<dbReference type="Gene3D" id="3.30.930.10">
    <property type="entry name" value="Bira Bifunctional Protein, Domain 2"/>
    <property type="match status" value="1"/>
</dbReference>
<dbReference type="InterPro" id="IPR045060">
    <property type="entry name" value="Phe-tRNA-ligase_IIc_bsu"/>
</dbReference>
<evidence type="ECO:0000259" key="18">
    <source>
        <dbReference type="PROSITE" id="PS51447"/>
    </source>
</evidence>
<protein>
    <recommendedName>
        <fullName evidence="15">Phenylalanine--tRNA ligase beta subunit</fullName>
        <ecNumber evidence="15">6.1.1.20</ecNumber>
    </recommendedName>
    <alternativeName>
        <fullName evidence="15">Phenylalanyl-tRNA synthetase beta subunit</fullName>
        <shortName evidence="15">PheRS</shortName>
    </alternativeName>
</protein>
<dbReference type="InterPro" id="IPR033714">
    <property type="entry name" value="tRNA_bind_bactPheRS"/>
</dbReference>
<dbReference type="Pfam" id="PF17759">
    <property type="entry name" value="tRNA_synthFbeta"/>
    <property type="match status" value="1"/>
</dbReference>
<dbReference type="SUPFAM" id="SSF46955">
    <property type="entry name" value="Putative DNA-binding domain"/>
    <property type="match status" value="1"/>
</dbReference>
<sequence>MKVSYNWLKQYTTITATPEELDKILTDTGLEVEGVEKMEAIKGGLSGVVVGEVLECEQHPDADKLKVTTVNIGAGELLQIVCGAPNVAKGQKVVVATVGTTLYPTPEEAFKIKVSKIRGVESFGMLCAEDELGLGKGHDGILVLDDSLEPGTPAATVFELEDDYTIEIGLTPNRADAMGHIGVVRDYIAYENVHNGKKLTLTFPALKNLEAKSQSAVVSIEVQNSELCPKYAGITISGVEVKPSPAWLQKRLRAVGLSPINNIVDVTNFVMRELGTPLHAFDAAELNGKIVVKTATSGEKFVTLDGVERTLSETNLMITNGDKNLCIAGVYGGLDSGVKDTTTTVFIESAYFNPVSVRKTAKEHGLNTDASFRFERGVDPALTEYALRRCASLILEVAGGEVAMSETIVGSTVTDREVPFNYTRCNQLIGAVLPRETVDAILNNLDITIRSVNGADAILIVPAYRVDVTREADVIEEVLRIYGFNNIPLPEKMNMSVSVFPKPDLENVQATISEFLVGKGFHETMNNSLTKSVYVEKLGGEVLKPEYNVPILNPLSNDLDVMRQSLIFNALEMVEHNQNRQNSDLRLFEFGKVYHKYAQYTENKRLLIAVTGKKYAENWNDASDIHSFYSLKGIVVALLKRLGLEKFLKEKAIEKGELLDGVQLYLLKTKIGEIGLISGKLKKAFGVKNDVFIADLDWDAILSSLKMNKIIYKELPKTFAVKRDFSLLLDTAVTYSSIEEIARNADKNLLKEVGLFDVYEGKNLPEGKKSYAVSFVFQDAEKTLQDVQIDTVMNKIRKGLEEQLGAELR</sequence>
<dbReference type="Pfam" id="PF01588">
    <property type="entry name" value="tRNA_bind"/>
    <property type="match status" value="1"/>
</dbReference>
<keyword evidence="21" id="KW-1185">Reference proteome</keyword>
<evidence type="ECO:0000256" key="16">
    <source>
        <dbReference type="PROSITE-ProRule" id="PRU00209"/>
    </source>
</evidence>
<evidence type="ECO:0000256" key="13">
    <source>
        <dbReference type="ARBA" id="ARBA00023146"/>
    </source>
</evidence>
<organism evidence="20 21">
    <name type="scientific">Taishania pollutisoli</name>
    <dbReference type="NCBI Taxonomy" id="2766479"/>
    <lineage>
        <taxon>Bacteria</taxon>
        <taxon>Pseudomonadati</taxon>
        <taxon>Bacteroidota</taxon>
        <taxon>Flavobacteriia</taxon>
        <taxon>Flavobacteriales</taxon>
        <taxon>Crocinitomicaceae</taxon>
        <taxon>Taishania</taxon>
    </lineage>
</organism>
<dbReference type="GO" id="GO:0000049">
    <property type="term" value="F:tRNA binding"/>
    <property type="evidence" value="ECO:0007669"/>
    <property type="project" value="UniProtKB-UniRule"/>
</dbReference>
<evidence type="ECO:0000256" key="9">
    <source>
        <dbReference type="ARBA" id="ARBA00022840"/>
    </source>
</evidence>
<evidence type="ECO:0000256" key="15">
    <source>
        <dbReference type="HAMAP-Rule" id="MF_00283"/>
    </source>
</evidence>
<dbReference type="SUPFAM" id="SSF56037">
    <property type="entry name" value="PheT/TilS domain"/>
    <property type="match status" value="1"/>
</dbReference>
<dbReference type="Gene3D" id="3.30.70.380">
    <property type="entry name" value="Ferrodoxin-fold anticodon-binding domain"/>
    <property type="match status" value="1"/>
</dbReference>
<feature type="domain" description="FDX-ACB" evidence="18">
    <location>
        <begin position="716"/>
        <end position="809"/>
    </location>
</feature>
<dbReference type="HAMAP" id="MF_00283">
    <property type="entry name" value="Phe_tRNA_synth_beta1"/>
    <property type="match status" value="1"/>
</dbReference>
<dbReference type="SMART" id="SM00896">
    <property type="entry name" value="FDX-ACB"/>
    <property type="match status" value="1"/>
</dbReference>
<dbReference type="Pfam" id="PF03483">
    <property type="entry name" value="B3_4"/>
    <property type="match status" value="1"/>
</dbReference>
<keyword evidence="6 15" id="KW-0436">Ligase</keyword>
<evidence type="ECO:0000259" key="17">
    <source>
        <dbReference type="PROSITE" id="PS50886"/>
    </source>
</evidence>
<proteinExistence type="inferred from homology"/>
<comment type="similarity">
    <text evidence="2 15">Belongs to the phenylalanyl-tRNA synthetase beta subunit family. Type 1 subfamily.</text>
</comment>
<dbReference type="Pfam" id="PF03147">
    <property type="entry name" value="FDX-ACB"/>
    <property type="match status" value="1"/>
</dbReference>
<evidence type="ECO:0000256" key="6">
    <source>
        <dbReference type="ARBA" id="ARBA00022598"/>
    </source>
</evidence>
<reference evidence="20" key="1">
    <citation type="submission" date="2020-09" db="EMBL/GenBank/DDBJ databases">
        <title>Taishania pollutisoli gen. nov., sp. nov., Isolated from Tetrabromobisphenol A-Contaminated Soil.</title>
        <authorList>
            <person name="Chen Q."/>
        </authorList>
    </citation>
    <scope>NUCLEOTIDE SEQUENCE</scope>
    <source>
        <strain evidence="20">CZZ-1</strain>
    </source>
</reference>
<dbReference type="InterPro" id="IPR036690">
    <property type="entry name" value="Fdx_antiC-bd_sf"/>
</dbReference>
<dbReference type="InterPro" id="IPR041616">
    <property type="entry name" value="PheRS_beta_core"/>
</dbReference>
<dbReference type="GO" id="GO:0006432">
    <property type="term" value="P:phenylalanyl-tRNA aminoacylation"/>
    <property type="evidence" value="ECO:0007669"/>
    <property type="project" value="UniProtKB-UniRule"/>
</dbReference>
<evidence type="ECO:0000256" key="7">
    <source>
        <dbReference type="ARBA" id="ARBA00022723"/>
    </source>
</evidence>
<dbReference type="EMBL" id="JACVEL010000001">
    <property type="protein sequence ID" value="MBC9811217.1"/>
    <property type="molecule type" value="Genomic_DNA"/>
</dbReference>
<dbReference type="InterPro" id="IPR012340">
    <property type="entry name" value="NA-bd_OB-fold"/>
</dbReference>
<keyword evidence="5 16" id="KW-0820">tRNA-binding</keyword>
<feature type="domain" description="B5" evidence="19">
    <location>
        <begin position="413"/>
        <end position="489"/>
    </location>
</feature>
<keyword evidence="10 15" id="KW-0460">Magnesium</keyword>
<dbReference type="InterPro" id="IPR004532">
    <property type="entry name" value="Phe-tRNA-ligase_IIc_bsu_bact"/>
</dbReference>
<keyword evidence="7 15" id="KW-0479">Metal-binding</keyword>
<comment type="cofactor">
    <cofactor evidence="15">
        <name>Mg(2+)</name>
        <dbReference type="ChEBI" id="CHEBI:18420"/>
    </cofactor>
    <text evidence="15">Binds 2 magnesium ions per tetramer.</text>
</comment>
<dbReference type="SUPFAM" id="SSF55681">
    <property type="entry name" value="Class II aaRS and biotin synthetases"/>
    <property type="match status" value="1"/>
</dbReference>
<dbReference type="PROSITE" id="PS50886">
    <property type="entry name" value="TRBD"/>
    <property type="match status" value="1"/>
</dbReference>
<evidence type="ECO:0000256" key="5">
    <source>
        <dbReference type="ARBA" id="ARBA00022555"/>
    </source>
</evidence>
<feature type="binding site" evidence="15">
    <location>
        <position position="467"/>
    </location>
    <ligand>
        <name>Mg(2+)</name>
        <dbReference type="ChEBI" id="CHEBI:18420"/>
        <note>shared with alpha subunit</note>
    </ligand>
</feature>
<dbReference type="PROSITE" id="PS51447">
    <property type="entry name" value="FDX_ACB"/>
    <property type="match status" value="1"/>
</dbReference>
<dbReference type="FunFam" id="3.50.40.10:FF:000001">
    <property type="entry name" value="Phenylalanine--tRNA ligase beta subunit"/>
    <property type="match status" value="1"/>
</dbReference>
<evidence type="ECO:0000256" key="1">
    <source>
        <dbReference type="ARBA" id="ARBA00004496"/>
    </source>
</evidence>
<dbReference type="Pfam" id="PF03484">
    <property type="entry name" value="B5"/>
    <property type="match status" value="1"/>
</dbReference>
<feature type="binding site" evidence="15">
    <location>
        <position position="473"/>
    </location>
    <ligand>
        <name>Mg(2+)</name>
        <dbReference type="ChEBI" id="CHEBI:18420"/>
        <note>shared with alpha subunit</note>
    </ligand>
</feature>
<keyword evidence="12 15" id="KW-0648">Protein biosynthesis</keyword>
<dbReference type="AlphaFoldDB" id="A0A8J6PAN5"/>
<name>A0A8J6PAN5_9FLAO</name>
<dbReference type="InterPro" id="IPR005146">
    <property type="entry name" value="B3/B4_tRNA-bd"/>
</dbReference>
<dbReference type="InterPro" id="IPR045864">
    <property type="entry name" value="aa-tRNA-synth_II/BPL/LPL"/>
</dbReference>
<dbReference type="NCBIfam" id="NF045760">
    <property type="entry name" value="YtpR"/>
    <property type="match status" value="1"/>
</dbReference>
<evidence type="ECO:0000313" key="20">
    <source>
        <dbReference type="EMBL" id="MBC9811217.1"/>
    </source>
</evidence>
<dbReference type="CDD" id="cd00769">
    <property type="entry name" value="PheRS_beta_core"/>
    <property type="match status" value="1"/>
</dbReference>
<dbReference type="InterPro" id="IPR009061">
    <property type="entry name" value="DNA-bd_dom_put_sf"/>
</dbReference>
<dbReference type="SMART" id="SM00874">
    <property type="entry name" value="B5"/>
    <property type="match status" value="1"/>
</dbReference>
<evidence type="ECO:0000256" key="14">
    <source>
        <dbReference type="ARBA" id="ARBA00049255"/>
    </source>
</evidence>
<keyword evidence="4 15" id="KW-0963">Cytoplasm</keyword>
<accession>A0A8J6PAN5</accession>
<comment type="subunit">
    <text evidence="3 15">Tetramer of two alpha and two beta subunits.</text>
</comment>
<evidence type="ECO:0000259" key="19">
    <source>
        <dbReference type="PROSITE" id="PS51483"/>
    </source>
</evidence>
<dbReference type="InterPro" id="IPR005121">
    <property type="entry name" value="Fdx_antiC-bd"/>
</dbReference>
<dbReference type="InterPro" id="IPR002547">
    <property type="entry name" value="tRNA-bd_dom"/>
</dbReference>
<feature type="domain" description="TRNA-binding" evidence="17">
    <location>
        <begin position="42"/>
        <end position="155"/>
    </location>
</feature>
<dbReference type="FunFam" id="2.40.50.140:FF:000045">
    <property type="entry name" value="Phenylalanine--tRNA ligase beta subunit"/>
    <property type="match status" value="1"/>
</dbReference>
<dbReference type="Gene3D" id="3.30.56.10">
    <property type="match status" value="2"/>
</dbReference>
<keyword evidence="13 15" id="KW-0030">Aminoacyl-tRNA synthetase</keyword>
<dbReference type="GO" id="GO:0000287">
    <property type="term" value="F:magnesium ion binding"/>
    <property type="evidence" value="ECO:0007669"/>
    <property type="project" value="UniProtKB-UniRule"/>
</dbReference>
<evidence type="ECO:0000256" key="11">
    <source>
        <dbReference type="ARBA" id="ARBA00022884"/>
    </source>
</evidence>
<evidence type="ECO:0000256" key="10">
    <source>
        <dbReference type="ARBA" id="ARBA00022842"/>
    </source>
</evidence>
<keyword evidence="11 16" id="KW-0694">RNA-binding</keyword>
<evidence type="ECO:0000256" key="8">
    <source>
        <dbReference type="ARBA" id="ARBA00022741"/>
    </source>
</evidence>
<evidence type="ECO:0000256" key="3">
    <source>
        <dbReference type="ARBA" id="ARBA00011209"/>
    </source>
</evidence>
<feature type="binding site" evidence="15">
    <location>
        <position position="476"/>
    </location>
    <ligand>
        <name>Mg(2+)</name>
        <dbReference type="ChEBI" id="CHEBI:18420"/>
        <note>shared with alpha subunit</note>
    </ligand>
</feature>
<evidence type="ECO:0000313" key="21">
    <source>
        <dbReference type="Proteomes" id="UP000652681"/>
    </source>
</evidence>
<feature type="binding site" evidence="15">
    <location>
        <position position="477"/>
    </location>
    <ligand>
        <name>Mg(2+)</name>
        <dbReference type="ChEBI" id="CHEBI:18420"/>
        <note>shared with alpha subunit</note>
    </ligand>
</feature>
<comment type="subcellular location">
    <subcellularLocation>
        <location evidence="1 15">Cytoplasm</location>
    </subcellularLocation>
</comment>
<dbReference type="CDD" id="cd02796">
    <property type="entry name" value="tRNA_bind_bactPheRS"/>
    <property type="match status" value="1"/>
</dbReference>
<comment type="caution">
    <text evidence="20">The sequence shown here is derived from an EMBL/GenBank/DDBJ whole genome shotgun (WGS) entry which is preliminary data.</text>
</comment>
<dbReference type="SMART" id="SM00873">
    <property type="entry name" value="B3_4"/>
    <property type="match status" value="1"/>
</dbReference>
<dbReference type="GO" id="GO:0004826">
    <property type="term" value="F:phenylalanine-tRNA ligase activity"/>
    <property type="evidence" value="ECO:0007669"/>
    <property type="project" value="UniProtKB-UniRule"/>
</dbReference>
<dbReference type="SUPFAM" id="SSF54991">
    <property type="entry name" value="Anticodon-binding domain of PheRS"/>
    <property type="match status" value="1"/>
</dbReference>
<evidence type="ECO:0000256" key="4">
    <source>
        <dbReference type="ARBA" id="ARBA00022490"/>
    </source>
</evidence>
<dbReference type="PANTHER" id="PTHR10947:SF0">
    <property type="entry name" value="PHENYLALANINE--TRNA LIGASE BETA SUBUNIT"/>
    <property type="match status" value="1"/>
</dbReference>
<evidence type="ECO:0000256" key="2">
    <source>
        <dbReference type="ARBA" id="ARBA00008653"/>
    </source>
</evidence>
<dbReference type="Proteomes" id="UP000652681">
    <property type="component" value="Unassembled WGS sequence"/>
</dbReference>
<dbReference type="GO" id="GO:0009328">
    <property type="term" value="C:phenylalanine-tRNA ligase complex"/>
    <property type="evidence" value="ECO:0007669"/>
    <property type="project" value="TreeGrafter"/>
</dbReference>
<dbReference type="NCBIfam" id="TIGR00472">
    <property type="entry name" value="pheT_bact"/>
    <property type="match status" value="1"/>
</dbReference>
<dbReference type="SUPFAM" id="SSF50249">
    <property type="entry name" value="Nucleic acid-binding proteins"/>
    <property type="match status" value="1"/>
</dbReference>
<dbReference type="GO" id="GO:0005524">
    <property type="term" value="F:ATP binding"/>
    <property type="evidence" value="ECO:0007669"/>
    <property type="project" value="UniProtKB-UniRule"/>
</dbReference>